<name>A0ABT8TE43_9GAMM</name>
<protein>
    <submittedName>
        <fullName evidence="1">Uncharacterized protein</fullName>
    </submittedName>
</protein>
<dbReference type="Proteomes" id="UP001168380">
    <property type="component" value="Unassembled WGS sequence"/>
</dbReference>
<proteinExistence type="predicted"/>
<dbReference type="RefSeq" id="WP_302712608.1">
    <property type="nucleotide sequence ID" value="NZ_JAULRT010000052.1"/>
</dbReference>
<keyword evidence="2" id="KW-1185">Reference proteome</keyword>
<sequence>MQNRGTYIGYIGEGTMKVLKYTLASCCIFLFSINSTHAELSSGGWTKVEAVYSYFPGGAYCGPDFGDMVLVQLSENSSIFSAPCEKDYVLIDNQTSAGKTALSIILSAKALNSDVKINVENSDQAVCAQDGKVYCKAVQVNSR</sequence>
<reference evidence="1" key="1">
    <citation type="submission" date="2023-07" db="EMBL/GenBank/DDBJ databases">
        <title>Gilvimarinus algae sp. nov., isolated from the surface of Kelp.</title>
        <authorList>
            <person name="Sun Y.Y."/>
            <person name="Gong Y."/>
            <person name="Du Z.J."/>
        </authorList>
    </citation>
    <scope>NUCLEOTIDE SEQUENCE</scope>
    <source>
        <strain evidence="1">SDUM040014</strain>
    </source>
</reference>
<evidence type="ECO:0000313" key="2">
    <source>
        <dbReference type="Proteomes" id="UP001168380"/>
    </source>
</evidence>
<gene>
    <name evidence="1" type="ORF">QWI16_09340</name>
</gene>
<comment type="caution">
    <text evidence="1">The sequence shown here is derived from an EMBL/GenBank/DDBJ whole genome shotgun (WGS) entry which is preliminary data.</text>
</comment>
<organism evidence="1 2">
    <name type="scientific">Gilvimarinus algae</name>
    <dbReference type="NCBI Taxonomy" id="3058037"/>
    <lineage>
        <taxon>Bacteria</taxon>
        <taxon>Pseudomonadati</taxon>
        <taxon>Pseudomonadota</taxon>
        <taxon>Gammaproteobacteria</taxon>
        <taxon>Cellvibrionales</taxon>
        <taxon>Cellvibrionaceae</taxon>
        <taxon>Gilvimarinus</taxon>
    </lineage>
</organism>
<evidence type="ECO:0000313" key="1">
    <source>
        <dbReference type="EMBL" id="MDO3382379.1"/>
    </source>
</evidence>
<accession>A0ABT8TE43</accession>
<dbReference type="EMBL" id="JAULRT010000052">
    <property type="protein sequence ID" value="MDO3382379.1"/>
    <property type="molecule type" value="Genomic_DNA"/>
</dbReference>